<feature type="non-terminal residue" evidence="3">
    <location>
        <position position="426"/>
    </location>
</feature>
<dbReference type="Proteomes" id="UP000023152">
    <property type="component" value="Unassembled WGS sequence"/>
</dbReference>
<keyword evidence="4" id="KW-1185">Reference proteome</keyword>
<reference evidence="3 4" key="1">
    <citation type="journal article" date="2013" name="Curr. Biol.">
        <title>The Genome of the Foraminiferan Reticulomyxa filosa.</title>
        <authorList>
            <person name="Glockner G."/>
            <person name="Hulsmann N."/>
            <person name="Schleicher M."/>
            <person name="Noegel A.A."/>
            <person name="Eichinger L."/>
            <person name="Gallinger C."/>
            <person name="Pawlowski J."/>
            <person name="Sierra R."/>
            <person name="Euteneuer U."/>
            <person name="Pillet L."/>
            <person name="Moustafa A."/>
            <person name="Platzer M."/>
            <person name="Groth M."/>
            <person name="Szafranski K."/>
            <person name="Schliwa M."/>
        </authorList>
    </citation>
    <scope>NUCLEOTIDE SEQUENCE [LARGE SCALE GENOMIC DNA]</scope>
</reference>
<accession>X6P720</accession>
<feature type="region of interest" description="Disordered" evidence="1">
    <location>
        <begin position="183"/>
        <end position="211"/>
    </location>
</feature>
<sequence length="426" mass="50710">MEKDLPRIFLIKKIYFKTSLTKRDKKETDIGVFISFIFSKQIYCNVQDPDFLFGLDCIRKKTNKLFFLTSLFLKKILLKYHCVTFIKFSFCFCFEGIYFFFFFLQSSYKLYVSFDTLSLTQTITNWQKIEDMKDSSALREDEEFEPSETRKRRLSESVRTIGSYYQSMENHVIEWREVSQGSGLEEKPMKKEKEKENKKKKKKKKKMEEMTKKEGIQMPNVLQSYSPQDLTPMKSNVETKRTWRSESEEIAYNGVHINKSQCKKPLLKKIDSQTNQNIKLSPMHSVKNWTTIHSYRNILLGIMYNTIARFESYSNENRCCCGCFYDNVLCMRYNICPHWLYSTCCLCCFWGSNERKMCAFAVLYHKLYLIVYFVILVTTATLFAYDLIIFENNHRHLPSNVQSEPFFVQLLDMFCVALMIFDIFLQ</sequence>
<feature type="compositionally biased region" description="Basic and acidic residues" evidence="1">
    <location>
        <begin position="184"/>
        <end position="197"/>
    </location>
</feature>
<feature type="transmembrane region" description="Helical" evidence="2">
    <location>
        <begin position="405"/>
        <end position="425"/>
    </location>
</feature>
<protein>
    <submittedName>
        <fullName evidence="3">Uncharacterized protein</fullName>
    </submittedName>
</protein>
<feature type="transmembrane region" description="Helical" evidence="2">
    <location>
        <begin position="367"/>
        <end position="385"/>
    </location>
</feature>
<feature type="transmembrane region" description="Helical" evidence="2">
    <location>
        <begin position="85"/>
        <end position="104"/>
    </location>
</feature>
<dbReference type="AlphaFoldDB" id="X6P720"/>
<keyword evidence="2" id="KW-0472">Membrane</keyword>
<proteinExistence type="predicted"/>
<evidence type="ECO:0000313" key="4">
    <source>
        <dbReference type="Proteomes" id="UP000023152"/>
    </source>
</evidence>
<gene>
    <name evidence="3" type="ORF">RFI_03203</name>
</gene>
<comment type="caution">
    <text evidence="3">The sequence shown here is derived from an EMBL/GenBank/DDBJ whole genome shotgun (WGS) entry which is preliminary data.</text>
</comment>
<evidence type="ECO:0000313" key="3">
    <source>
        <dbReference type="EMBL" id="ETO33893.1"/>
    </source>
</evidence>
<name>X6P720_RETFI</name>
<keyword evidence="2" id="KW-0812">Transmembrane</keyword>
<keyword evidence="2" id="KW-1133">Transmembrane helix</keyword>
<evidence type="ECO:0000256" key="2">
    <source>
        <dbReference type="SAM" id="Phobius"/>
    </source>
</evidence>
<organism evidence="3 4">
    <name type="scientific">Reticulomyxa filosa</name>
    <dbReference type="NCBI Taxonomy" id="46433"/>
    <lineage>
        <taxon>Eukaryota</taxon>
        <taxon>Sar</taxon>
        <taxon>Rhizaria</taxon>
        <taxon>Retaria</taxon>
        <taxon>Foraminifera</taxon>
        <taxon>Monothalamids</taxon>
        <taxon>Reticulomyxidae</taxon>
        <taxon>Reticulomyxa</taxon>
    </lineage>
</organism>
<dbReference type="EMBL" id="ASPP01003057">
    <property type="protein sequence ID" value="ETO33893.1"/>
    <property type="molecule type" value="Genomic_DNA"/>
</dbReference>
<evidence type="ECO:0000256" key="1">
    <source>
        <dbReference type="SAM" id="MobiDB-lite"/>
    </source>
</evidence>